<accession>A0AA90P2B5</accession>
<feature type="transmembrane region" description="Helical" evidence="6">
    <location>
        <begin position="325"/>
        <end position="349"/>
    </location>
</feature>
<evidence type="ECO:0000313" key="8">
    <source>
        <dbReference type="EMBL" id="MDP1420320.1"/>
    </source>
</evidence>
<dbReference type="InterPro" id="IPR020846">
    <property type="entry name" value="MFS_dom"/>
</dbReference>
<feature type="transmembrane region" description="Helical" evidence="6">
    <location>
        <begin position="81"/>
        <end position="103"/>
    </location>
</feature>
<feature type="domain" description="Major facilitator superfamily (MFS) profile" evidence="7">
    <location>
        <begin position="15"/>
        <end position="454"/>
    </location>
</feature>
<feature type="transmembrane region" description="Helical" evidence="6">
    <location>
        <begin position="427"/>
        <end position="448"/>
    </location>
</feature>
<keyword evidence="3 6" id="KW-0812">Transmembrane</keyword>
<feature type="transmembrane region" description="Helical" evidence="6">
    <location>
        <begin position="203"/>
        <end position="223"/>
    </location>
</feature>
<dbReference type="EMBL" id="JAUUTP010000022">
    <property type="protein sequence ID" value="MDP1420320.1"/>
    <property type="molecule type" value="Genomic_DNA"/>
</dbReference>
<dbReference type="Gene3D" id="1.20.1250.20">
    <property type="entry name" value="MFS general substrate transporter like domains"/>
    <property type="match status" value="1"/>
</dbReference>
<dbReference type="InterPro" id="IPR036259">
    <property type="entry name" value="MFS_trans_sf"/>
</dbReference>
<evidence type="ECO:0000256" key="4">
    <source>
        <dbReference type="ARBA" id="ARBA00022989"/>
    </source>
</evidence>
<feature type="transmembrane region" description="Helical" evidence="6">
    <location>
        <begin position="164"/>
        <end position="183"/>
    </location>
</feature>
<dbReference type="Pfam" id="PF07690">
    <property type="entry name" value="MFS_1"/>
    <property type="match status" value="1"/>
</dbReference>
<evidence type="ECO:0000259" key="7">
    <source>
        <dbReference type="PROSITE" id="PS50850"/>
    </source>
</evidence>
<feature type="transmembrane region" description="Helical" evidence="6">
    <location>
        <begin position="229"/>
        <end position="247"/>
    </location>
</feature>
<dbReference type="GO" id="GO:0005886">
    <property type="term" value="C:plasma membrane"/>
    <property type="evidence" value="ECO:0007669"/>
    <property type="project" value="UniProtKB-SubCell"/>
</dbReference>
<keyword evidence="2" id="KW-0813">Transport</keyword>
<proteinExistence type="predicted"/>
<evidence type="ECO:0000256" key="6">
    <source>
        <dbReference type="SAM" id="Phobius"/>
    </source>
</evidence>
<dbReference type="Proteomes" id="UP001178277">
    <property type="component" value="Unassembled WGS sequence"/>
</dbReference>
<feature type="transmembrane region" description="Helical" evidence="6">
    <location>
        <begin position="12"/>
        <end position="37"/>
    </location>
</feature>
<comment type="caution">
    <text evidence="8">The sequence shown here is derived from an EMBL/GenBank/DDBJ whole genome shotgun (WGS) entry which is preliminary data.</text>
</comment>
<feature type="transmembrane region" description="Helical" evidence="6">
    <location>
        <begin position="355"/>
        <end position="381"/>
    </location>
</feature>
<name>A0AA90P2B5_9BACI</name>
<dbReference type="PANTHER" id="PTHR23501">
    <property type="entry name" value="MAJOR FACILITATOR SUPERFAMILY"/>
    <property type="match status" value="1"/>
</dbReference>
<dbReference type="PROSITE" id="PS50850">
    <property type="entry name" value="MFS"/>
    <property type="match status" value="1"/>
</dbReference>
<protein>
    <submittedName>
        <fullName evidence="8">MFS transporter</fullName>
    </submittedName>
</protein>
<dbReference type="RefSeq" id="WP_305161494.1">
    <property type="nucleotide sequence ID" value="NZ_JAUUTP010000022.1"/>
</dbReference>
<dbReference type="GO" id="GO:0022857">
    <property type="term" value="F:transmembrane transporter activity"/>
    <property type="evidence" value="ECO:0007669"/>
    <property type="project" value="InterPro"/>
</dbReference>
<feature type="transmembrane region" description="Helical" evidence="6">
    <location>
        <begin position="49"/>
        <end position="69"/>
    </location>
</feature>
<keyword evidence="4 6" id="KW-1133">Transmembrane helix</keyword>
<keyword evidence="5 6" id="KW-0472">Membrane</keyword>
<sequence>MNHRKGIFSPQYFTLTIGIILTITAVAFEGLAVTTVAPLLASELGGMELYGWVFSAYLLAQLIGTILAGQYVDQHGPTLPFIIALLLFGLGLFGAVVASNMFIMIGARALQGLGAGALINCIYTSITIRYPDSLRTQILAAFSSAYVLPALIGPYIAGVIAEHLSWRFVFGGIIPILLVSAILTIPTFKKVITKRNTERKSQFLSPIVLTISTGMLITGLGWLPQMNGVTLSIIGSVILFFPLRSLLPPGTFKSRSGLPAIIASRGLFMACYWGTQTYIVLMLTSVKGFAVDIAGLVVASASVSWSLAAWLQAKFDKKDHGQGRRIRVIVGVGLMVLGISAVIPIVWISSTTTSIIIAVTSQIVLGFGIGLANPTSSAIAFEFASSGAEGKVSADLQIADTFTPAVGIGIGGALIAISKAVGWESYIGITTSIGLQLILILFSLMAAFKLPQKVS</sequence>
<evidence type="ECO:0000256" key="2">
    <source>
        <dbReference type="ARBA" id="ARBA00022448"/>
    </source>
</evidence>
<dbReference type="SUPFAM" id="SSF103473">
    <property type="entry name" value="MFS general substrate transporter"/>
    <property type="match status" value="1"/>
</dbReference>
<dbReference type="InterPro" id="IPR011701">
    <property type="entry name" value="MFS"/>
</dbReference>
<evidence type="ECO:0000313" key="9">
    <source>
        <dbReference type="Proteomes" id="UP001178277"/>
    </source>
</evidence>
<feature type="transmembrane region" description="Helical" evidence="6">
    <location>
        <begin position="138"/>
        <end position="158"/>
    </location>
</feature>
<dbReference type="AlphaFoldDB" id="A0AA90P2B5"/>
<feature type="transmembrane region" description="Helical" evidence="6">
    <location>
        <begin position="293"/>
        <end position="313"/>
    </location>
</feature>
<feature type="transmembrane region" description="Helical" evidence="6">
    <location>
        <begin position="109"/>
        <end position="126"/>
    </location>
</feature>
<organism evidence="8 9">
    <name type="scientific">Peribacillus simplex</name>
    <dbReference type="NCBI Taxonomy" id="1478"/>
    <lineage>
        <taxon>Bacteria</taxon>
        <taxon>Bacillati</taxon>
        <taxon>Bacillota</taxon>
        <taxon>Bacilli</taxon>
        <taxon>Bacillales</taxon>
        <taxon>Bacillaceae</taxon>
        <taxon>Peribacillus</taxon>
    </lineage>
</organism>
<comment type="subcellular location">
    <subcellularLocation>
        <location evidence="1">Cell membrane</location>
        <topology evidence="1">Multi-pass membrane protein</topology>
    </subcellularLocation>
</comment>
<evidence type="ECO:0000256" key="5">
    <source>
        <dbReference type="ARBA" id="ARBA00023136"/>
    </source>
</evidence>
<reference evidence="8" key="1">
    <citation type="submission" date="2023-07" db="EMBL/GenBank/DDBJ databases">
        <title>Murine gut Bacillus species.</title>
        <authorList>
            <person name="Gutman E."/>
            <person name="Hashuel R."/>
            <person name="Litvak Y."/>
        </authorList>
    </citation>
    <scope>NUCLEOTIDE SEQUENCE</scope>
    <source>
        <strain evidence="8">RU283</strain>
    </source>
</reference>
<evidence type="ECO:0000256" key="3">
    <source>
        <dbReference type="ARBA" id="ARBA00022692"/>
    </source>
</evidence>
<evidence type="ECO:0000256" key="1">
    <source>
        <dbReference type="ARBA" id="ARBA00004651"/>
    </source>
</evidence>
<dbReference type="PANTHER" id="PTHR23501:SF154">
    <property type="entry name" value="MULTIDRUG-EFFLUX TRANSPORTER RV1634-RELATED"/>
    <property type="match status" value="1"/>
</dbReference>
<feature type="transmembrane region" description="Helical" evidence="6">
    <location>
        <begin position="402"/>
        <end position="421"/>
    </location>
</feature>
<gene>
    <name evidence="8" type="ORF">Q8G35_18510</name>
</gene>